<evidence type="ECO:0000256" key="5">
    <source>
        <dbReference type="SAM" id="SignalP"/>
    </source>
</evidence>
<evidence type="ECO:0000256" key="1">
    <source>
        <dbReference type="ARBA" id="ARBA00022441"/>
    </source>
</evidence>
<dbReference type="Proteomes" id="UP000265703">
    <property type="component" value="Unassembled WGS sequence"/>
</dbReference>
<feature type="region of interest" description="Disordered" evidence="3">
    <location>
        <begin position="428"/>
        <end position="454"/>
    </location>
</feature>
<feature type="transmembrane region" description="Helical" evidence="4">
    <location>
        <begin position="394"/>
        <end position="419"/>
    </location>
</feature>
<keyword evidence="5" id="KW-0732">Signal</keyword>
<reference evidence="6 7" key="1">
    <citation type="submission" date="2018-06" db="EMBL/GenBank/DDBJ databases">
        <title>Comparative genomics reveals the genomic features of Rhizophagus irregularis, R. cerebriforme, R. diaphanum and Gigaspora rosea, and their symbiotic lifestyle signature.</title>
        <authorList>
            <person name="Morin E."/>
            <person name="San Clemente H."/>
            <person name="Chen E.C.H."/>
            <person name="De La Providencia I."/>
            <person name="Hainaut M."/>
            <person name="Kuo A."/>
            <person name="Kohler A."/>
            <person name="Murat C."/>
            <person name="Tang N."/>
            <person name="Roy S."/>
            <person name="Loubradou J."/>
            <person name="Henrissat B."/>
            <person name="Grigoriev I.V."/>
            <person name="Corradi N."/>
            <person name="Roux C."/>
            <person name="Martin F.M."/>
        </authorList>
    </citation>
    <scope>NUCLEOTIDE SEQUENCE [LARGE SCALE GENOMIC DNA]</scope>
    <source>
        <strain evidence="6 7">DAOM 227022</strain>
    </source>
</reference>
<keyword evidence="4" id="KW-0472">Membrane</keyword>
<feature type="chain" id="PRO_5017420390" description="Galactose oxidase" evidence="5">
    <location>
        <begin position="24"/>
        <end position="454"/>
    </location>
</feature>
<evidence type="ECO:0000256" key="3">
    <source>
        <dbReference type="SAM" id="MobiDB-lite"/>
    </source>
</evidence>
<gene>
    <name evidence="6" type="ORF">C1645_879109</name>
</gene>
<dbReference type="Gene3D" id="2.120.10.80">
    <property type="entry name" value="Kelch-type beta propeller"/>
    <property type="match status" value="2"/>
</dbReference>
<dbReference type="Pfam" id="PF24681">
    <property type="entry name" value="Kelch_KLHDC2_KLHL20_DRC7"/>
    <property type="match status" value="2"/>
</dbReference>
<dbReference type="AlphaFoldDB" id="A0A397SLI6"/>
<evidence type="ECO:0000256" key="4">
    <source>
        <dbReference type="SAM" id="Phobius"/>
    </source>
</evidence>
<keyword evidence="2" id="KW-0677">Repeat</keyword>
<sequence length="454" mass="50145">MSKNSLVYFLLWNLFQLLFEVNCQMTPFKPNILLAHTATLLDNKLYILGGTDAKLNFIQKDLFYLDVSVPFNTQNLSWQDLSNIDLVPPHYFAAAIKGGANNDTLILYGGDTSDKTMSLVYTFDPQRIVWDNPKIIGVNTIRKFELIGVNSNGKMYLFGGVTFDGVNFTFLNDMLILDTINLSWGIGSVVNAPTARSSYGATLLPNNNIIYIGGVNTVTKYDTKTLNIIQGDVLTLNEVYLYDTINDNWSTKTTSGKIPSNRAIFSTVLGLDGQRVIIYGGEFNNPGYLDTTLYVLDLTNFSWYIPKISGKIPSPRIYHKANVIGKYMVISFGTSYDDVVDGDILLLDISNNDEYVWTTTFDPTVPNNISSSLSPPSSSPSPSPTTSPTSNAPAAVIAGATVGSLFGVILLSFGGFLLYKRNKNKQKQKDVMQIHGSEGGYREQELTTNHEPII</sequence>
<organism evidence="6 7">
    <name type="scientific">Glomus cerebriforme</name>
    <dbReference type="NCBI Taxonomy" id="658196"/>
    <lineage>
        <taxon>Eukaryota</taxon>
        <taxon>Fungi</taxon>
        <taxon>Fungi incertae sedis</taxon>
        <taxon>Mucoromycota</taxon>
        <taxon>Glomeromycotina</taxon>
        <taxon>Glomeromycetes</taxon>
        <taxon>Glomerales</taxon>
        <taxon>Glomeraceae</taxon>
        <taxon>Glomus</taxon>
    </lineage>
</organism>
<feature type="signal peptide" evidence="5">
    <location>
        <begin position="1"/>
        <end position="23"/>
    </location>
</feature>
<evidence type="ECO:0000313" key="7">
    <source>
        <dbReference type="Proteomes" id="UP000265703"/>
    </source>
</evidence>
<dbReference type="EMBL" id="QKYT01000407">
    <property type="protein sequence ID" value="RIA85749.1"/>
    <property type="molecule type" value="Genomic_DNA"/>
</dbReference>
<evidence type="ECO:0008006" key="8">
    <source>
        <dbReference type="Google" id="ProtNLM"/>
    </source>
</evidence>
<evidence type="ECO:0000256" key="2">
    <source>
        <dbReference type="ARBA" id="ARBA00022737"/>
    </source>
</evidence>
<keyword evidence="4" id="KW-0812">Transmembrane</keyword>
<dbReference type="OrthoDB" id="2260567at2759"/>
<evidence type="ECO:0000313" key="6">
    <source>
        <dbReference type="EMBL" id="RIA85749.1"/>
    </source>
</evidence>
<dbReference type="SUPFAM" id="SSF117281">
    <property type="entry name" value="Kelch motif"/>
    <property type="match status" value="2"/>
</dbReference>
<comment type="caution">
    <text evidence="6">The sequence shown here is derived from an EMBL/GenBank/DDBJ whole genome shotgun (WGS) entry which is preliminary data.</text>
</comment>
<keyword evidence="7" id="KW-1185">Reference proteome</keyword>
<feature type="region of interest" description="Disordered" evidence="3">
    <location>
        <begin position="368"/>
        <end position="391"/>
    </location>
</feature>
<accession>A0A397SLI6</accession>
<proteinExistence type="predicted"/>
<protein>
    <recommendedName>
        <fullName evidence="8">Galactose oxidase</fullName>
    </recommendedName>
</protein>
<dbReference type="PANTHER" id="PTHR46093:SF18">
    <property type="entry name" value="FIBRONECTIN TYPE-III DOMAIN-CONTAINING PROTEIN"/>
    <property type="match status" value="1"/>
</dbReference>
<keyword evidence="4" id="KW-1133">Transmembrane helix</keyword>
<keyword evidence="1" id="KW-0880">Kelch repeat</keyword>
<dbReference type="InterPro" id="IPR015915">
    <property type="entry name" value="Kelch-typ_b-propeller"/>
</dbReference>
<name>A0A397SLI6_9GLOM</name>
<dbReference type="PANTHER" id="PTHR46093">
    <property type="entry name" value="ACYL-COA-BINDING DOMAIN-CONTAINING PROTEIN 5"/>
    <property type="match status" value="1"/>
</dbReference>